<dbReference type="Proteomes" id="UP001259832">
    <property type="component" value="Unassembled WGS sequence"/>
</dbReference>
<evidence type="ECO:0000256" key="11">
    <source>
        <dbReference type="SAM" id="MobiDB-lite"/>
    </source>
</evidence>
<comment type="caution">
    <text evidence="17">The sequence shown here is derived from an EMBL/GenBank/DDBJ whole genome shotgun (WGS) entry which is preliminary data.</text>
</comment>
<evidence type="ECO:0000256" key="13">
    <source>
        <dbReference type="SAM" id="SignalP"/>
    </source>
</evidence>
<dbReference type="SUPFAM" id="SSF81324">
    <property type="entry name" value="Voltage-gated potassium channels"/>
    <property type="match status" value="1"/>
</dbReference>
<dbReference type="GO" id="GO:0005267">
    <property type="term" value="F:potassium channel activity"/>
    <property type="evidence" value="ECO:0007669"/>
    <property type="project" value="UniProtKB-KW"/>
</dbReference>
<evidence type="ECO:0000256" key="5">
    <source>
        <dbReference type="ARBA" id="ARBA00022826"/>
    </source>
</evidence>
<feature type="chain" id="PRO_5041953543" evidence="13">
    <location>
        <begin position="23"/>
        <end position="1016"/>
    </location>
</feature>
<keyword evidence="8" id="KW-0406">Ion transport</keyword>
<keyword evidence="13" id="KW-0732">Signal</keyword>
<evidence type="ECO:0000256" key="10">
    <source>
        <dbReference type="ARBA" id="ARBA00023303"/>
    </source>
</evidence>
<keyword evidence="4 12" id="KW-0812">Transmembrane</keyword>
<dbReference type="Gene3D" id="1.20.120.350">
    <property type="entry name" value="Voltage-gated potassium channels. Chain C"/>
    <property type="match status" value="1"/>
</dbReference>
<evidence type="ECO:0000256" key="8">
    <source>
        <dbReference type="ARBA" id="ARBA00023065"/>
    </source>
</evidence>
<dbReference type="InterPro" id="IPR003929">
    <property type="entry name" value="K_chnl_BK_asu"/>
</dbReference>
<dbReference type="PRINTS" id="PR00169">
    <property type="entry name" value="KCHANNEL"/>
</dbReference>
<dbReference type="InterPro" id="IPR005821">
    <property type="entry name" value="Ion_trans_dom"/>
</dbReference>
<feature type="transmembrane region" description="Helical" evidence="12">
    <location>
        <begin position="98"/>
        <end position="115"/>
    </location>
</feature>
<keyword evidence="2" id="KW-0813">Transport</keyword>
<reference evidence="17" key="1">
    <citation type="submission" date="2023-08" db="EMBL/GenBank/DDBJ databases">
        <title>Reference Genome Resource for the Citrus Pathogen Phytophthora citrophthora.</title>
        <authorList>
            <person name="Moller H."/>
            <person name="Coetzee B."/>
            <person name="Rose L.J."/>
            <person name="Van Niekerk J.M."/>
        </authorList>
    </citation>
    <scope>NUCLEOTIDE SEQUENCE</scope>
    <source>
        <strain evidence="17">STE-U-9442</strain>
    </source>
</reference>
<feature type="domain" description="RCK N-terminal" evidence="16">
    <location>
        <begin position="630"/>
        <end position="744"/>
    </location>
</feature>
<keyword evidence="5" id="KW-0631">Potassium channel</keyword>
<evidence type="ECO:0000256" key="2">
    <source>
        <dbReference type="ARBA" id="ARBA00022448"/>
    </source>
</evidence>
<dbReference type="EMBL" id="JASMQC010000003">
    <property type="protein sequence ID" value="KAK1946844.1"/>
    <property type="molecule type" value="Genomic_DNA"/>
</dbReference>
<evidence type="ECO:0000256" key="6">
    <source>
        <dbReference type="ARBA" id="ARBA00022958"/>
    </source>
</evidence>
<keyword evidence="18" id="KW-1185">Reference proteome</keyword>
<evidence type="ECO:0000256" key="7">
    <source>
        <dbReference type="ARBA" id="ARBA00022989"/>
    </source>
</evidence>
<dbReference type="Gene3D" id="3.40.50.720">
    <property type="entry name" value="NAD(P)-binding Rossmann-like Domain"/>
    <property type="match status" value="1"/>
</dbReference>
<evidence type="ECO:0000313" key="18">
    <source>
        <dbReference type="Proteomes" id="UP001259832"/>
    </source>
</evidence>
<evidence type="ECO:0000313" key="17">
    <source>
        <dbReference type="EMBL" id="KAK1946844.1"/>
    </source>
</evidence>
<evidence type="ECO:0000259" key="14">
    <source>
        <dbReference type="Pfam" id="PF00520"/>
    </source>
</evidence>
<accession>A0AAD9GXE5</accession>
<dbReference type="AlphaFoldDB" id="A0AAD9GXE5"/>
<feature type="transmembrane region" description="Helical" evidence="12">
    <location>
        <begin position="163"/>
        <end position="179"/>
    </location>
</feature>
<evidence type="ECO:0000259" key="16">
    <source>
        <dbReference type="Pfam" id="PF22614"/>
    </source>
</evidence>
<gene>
    <name evidence="17" type="ORF">P3T76_002396</name>
</gene>
<dbReference type="PANTHER" id="PTHR10027">
    <property type="entry name" value="CALCIUM-ACTIVATED POTASSIUM CHANNEL ALPHA CHAIN"/>
    <property type="match status" value="1"/>
</dbReference>
<proteinExistence type="predicted"/>
<keyword evidence="10 17" id="KW-0407">Ion channel</keyword>
<evidence type="ECO:0000256" key="4">
    <source>
        <dbReference type="ARBA" id="ARBA00022692"/>
    </source>
</evidence>
<dbReference type="PANTHER" id="PTHR10027:SF10">
    <property type="entry name" value="SLOWPOKE 2, ISOFORM D"/>
    <property type="match status" value="1"/>
</dbReference>
<dbReference type="Pfam" id="PF22614">
    <property type="entry name" value="Slo-like_RCK"/>
    <property type="match status" value="2"/>
</dbReference>
<comment type="subcellular location">
    <subcellularLocation>
        <location evidence="1">Membrane</location>
        <topology evidence="1">Multi-pass membrane protein</topology>
    </subcellularLocation>
</comment>
<dbReference type="InterPro" id="IPR027359">
    <property type="entry name" value="Volt_channel_dom_sf"/>
</dbReference>
<name>A0AAD9GXE5_9STRA</name>
<keyword evidence="6" id="KW-0630">Potassium</keyword>
<feature type="transmembrane region" description="Helical" evidence="12">
    <location>
        <begin position="127"/>
        <end position="148"/>
    </location>
</feature>
<feature type="signal peptide" evidence="13">
    <location>
        <begin position="1"/>
        <end position="22"/>
    </location>
</feature>
<feature type="region of interest" description="Disordered" evidence="11">
    <location>
        <begin position="799"/>
        <end position="825"/>
    </location>
</feature>
<feature type="domain" description="RCK N-terminal" evidence="16">
    <location>
        <begin position="236"/>
        <end position="346"/>
    </location>
</feature>
<dbReference type="GO" id="GO:0016020">
    <property type="term" value="C:membrane"/>
    <property type="evidence" value="ECO:0007669"/>
    <property type="project" value="UniProtKB-SubCell"/>
</dbReference>
<evidence type="ECO:0000259" key="15">
    <source>
        <dbReference type="Pfam" id="PF03493"/>
    </source>
</evidence>
<evidence type="ECO:0000256" key="1">
    <source>
        <dbReference type="ARBA" id="ARBA00004141"/>
    </source>
</evidence>
<feature type="transmembrane region" description="Helical" evidence="12">
    <location>
        <begin position="191"/>
        <end position="208"/>
    </location>
</feature>
<organism evidence="17 18">
    <name type="scientific">Phytophthora citrophthora</name>
    <dbReference type="NCBI Taxonomy" id="4793"/>
    <lineage>
        <taxon>Eukaryota</taxon>
        <taxon>Sar</taxon>
        <taxon>Stramenopiles</taxon>
        <taxon>Oomycota</taxon>
        <taxon>Peronosporomycetes</taxon>
        <taxon>Peronosporales</taxon>
        <taxon>Peronosporaceae</taxon>
        <taxon>Phytophthora</taxon>
    </lineage>
</organism>
<dbReference type="Gene3D" id="1.10.287.70">
    <property type="match status" value="1"/>
</dbReference>
<feature type="transmembrane region" description="Helical" evidence="12">
    <location>
        <begin position="38"/>
        <end position="58"/>
    </location>
</feature>
<protein>
    <submittedName>
        <fullName evidence="17">Calcium-activated potassium channel subunit alpha-1</fullName>
    </submittedName>
</protein>
<keyword evidence="9 12" id="KW-0472">Membrane</keyword>
<evidence type="ECO:0000256" key="9">
    <source>
        <dbReference type="ARBA" id="ARBA00023136"/>
    </source>
</evidence>
<evidence type="ECO:0000256" key="3">
    <source>
        <dbReference type="ARBA" id="ARBA00022538"/>
    </source>
</evidence>
<feature type="region of interest" description="Disordered" evidence="11">
    <location>
        <begin position="581"/>
        <end position="600"/>
    </location>
</feature>
<feature type="compositionally biased region" description="Acidic residues" evidence="11">
    <location>
        <begin position="808"/>
        <end position="817"/>
    </location>
</feature>
<keyword evidence="7 12" id="KW-1133">Transmembrane helix</keyword>
<evidence type="ECO:0000256" key="12">
    <source>
        <dbReference type="SAM" id="Phobius"/>
    </source>
</evidence>
<dbReference type="InterPro" id="IPR003148">
    <property type="entry name" value="RCK_N"/>
</dbReference>
<sequence>MRIMIEALNVVLSLVLVAIAIADTYYDPELDEDSETYQAFEVFCTVLFAVDYVMHLFAAQNFLSYLFTPVSIVDFVTIVPVLLTIAIKRLTLNSVLPILRIARIFRILAVLRFYRVMQSHRGFKYQLSVLVFLLLSLILVAAGVFQILEESYYTEQGLDPLEFHQAVYFIFVTLSTVGYGDISPHTTEGQFFVIFVIVVVVTVTPKQVTKLMELSAQQHDYMHSYTLHRRSIHNGGHVIVTGHVRLGNASAFLKEFYRPRQGRVNVDVVFLADKLPSKRLQELLLNVRYRRRTTYLKGSLLHDRDAKRARIAQAGAVFILANKRDLGQCEAIDALSVLQALAIDRFRFRKDMERLVDGNDGVEQQEPRLIRCFTEILSLKHARGLRTITGVEVALNTSQLRTAIVARNVVCPGAIALILNLIYSPVERHLTQGRRSRTPWVTEYAGGLQNLLFPVVLPENFDGLLFEDAAEQLYLRFHVMLVALYDRTAKLFGEKSTRLCPFGERLEENDLVFVIAPSASVAQHAVDSLPRQNVEVECGQYYNFSLPRVSLSVSPCTNHTKPALVFSADTVLDRQSLKDDVPINEIEAEPPRSRSSSSVSSEFSSPQIWRAGDSSCKTSPPLNSLSGRNLHGHIIICGPFDHGQHLACYLDELFTQEKLKRPEIVLFVKTLPSDTEMDAMSRVLPSNVFVQRGLSESVEDLLRVRAFVASRVLFIPSSWDRGALEDVSEDMKAQLEDYQVIKSTLALRTVEDLHHEYIQQQQRSSLVSDRLSILGCSIVKSHNSIKYFAYKYRTGVRSSEDSQSSKSDDEESIADDSDASHSEYPTERVRNHRRLWDLLHFDWKPVNTKSDFLTSPCFTPAYAAGEVFVDCVLDTLLCQSFFNPYVVDLIRALAGDNYFDDSPSDHQATFRASMMRYFSSTNNEENTNALPKSRSPVLKMVTISRELEGAPFAEVFAKGLEQNSLVLGIYRRAQAGSRGNQLPYVVTCPEEPYSCVVERGDQLYVLTKESALVSIR</sequence>
<dbReference type="Pfam" id="PF00520">
    <property type="entry name" value="Ion_trans"/>
    <property type="match status" value="1"/>
</dbReference>
<feature type="domain" description="Ion transport" evidence="14">
    <location>
        <begin position="10"/>
        <end position="203"/>
    </location>
</feature>
<feature type="transmembrane region" description="Helical" evidence="12">
    <location>
        <begin position="65"/>
        <end position="86"/>
    </location>
</feature>
<keyword evidence="3" id="KW-0633">Potassium transport</keyword>
<feature type="domain" description="Calcium-activated potassium channel BK alpha subunit" evidence="15">
    <location>
        <begin position="398"/>
        <end position="484"/>
    </location>
</feature>
<dbReference type="Pfam" id="PF03493">
    <property type="entry name" value="BK_channel_a"/>
    <property type="match status" value="1"/>
</dbReference>
<dbReference type="InterPro" id="IPR047871">
    <property type="entry name" value="K_chnl_Slo-like"/>
</dbReference>